<accession>A0A9D2LYS6</accession>
<evidence type="ECO:0000313" key="1">
    <source>
        <dbReference type="EMBL" id="HJB38265.1"/>
    </source>
</evidence>
<reference evidence="1" key="2">
    <citation type="submission" date="2021-04" db="EMBL/GenBank/DDBJ databases">
        <authorList>
            <person name="Gilroy R."/>
        </authorList>
    </citation>
    <scope>NUCLEOTIDE SEQUENCE</scope>
    <source>
        <strain evidence="1">ChiBcolR8-3208</strain>
    </source>
</reference>
<protein>
    <submittedName>
        <fullName evidence="1">Uncharacterized protein</fullName>
    </submittedName>
</protein>
<dbReference type="Proteomes" id="UP000824214">
    <property type="component" value="Unassembled WGS sequence"/>
</dbReference>
<sequence length="60" mass="6525">MPRCYNALLVATGHSGYGNVYPADITKALEPIAWEARFGQTYTIAITGDRANGYQAVLHP</sequence>
<name>A0A9D2LYS6_9FIRM</name>
<reference evidence="1" key="1">
    <citation type="journal article" date="2021" name="PeerJ">
        <title>Extensive microbial diversity within the chicken gut microbiome revealed by metagenomics and culture.</title>
        <authorList>
            <person name="Gilroy R."/>
            <person name="Ravi A."/>
            <person name="Getino M."/>
            <person name="Pursley I."/>
            <person name="Horton D.L."/>
            <person name="Alikhan N.F."/>
            <person name="Baker D."/>
            <person name="Gharbi K."/>
            <person name="Hall N."/>
            <person name="Watson M."/>
            <person name="Adriaenssens E.M."/>
            <person name="Foster-Nyarko E."/>
            <person name="Jarju S."/>
            <person name="Secka A."/>
            <person name="Antonio M."/>
            <person name="Oren A."/>
            <person name="Chaudhuri R.R."/>
            <person name="La Ragione R."/>
            <person name="Hildebrand F."/>
            <person name="Pallen M.J."/>
        </authorList>
    </citation>
    <scope>NUCLEOTIDE SEQUENCE</scope>
    <source>
        <strain evidence="1">ChiBcolR8-3208</strain>
    </source>
</reference>
<dbReference type="AlphaFoldDB" id="A0A9D2LYS6"/>
<evidence type="ECO:0000313" key="2">
    <source>
        <dbReference type="Proteomes" id="UP000824214"/>
    </source>
</evidence>
<gene>
    <name evidence="1" type="ORF">H9942_09405</name>
</gene>
<proteinExistence type="predicted"/>
<dbReference type="EMBL" id="DWXZ01000203">
    <property type="protein sequence ID" value="HJB38265.1"/>
    <property type="molecule type" value="Genomic_DNA"/>
</dbReference>
<organism evidence="1 2">
    <name type="scientific">Candidatus Acutalibacter ornithocaccae</name>
    <dbReference type="NCBI Taxonomy" id="2838416"/>
    <lineage>
        <taxon>Bacteria</taxon>
        <taxon>Bacillati</taxon>
        <taxon>Bacillota</taxon>
        <taxon>Clostridia</taxon>
        <taxon>Eubacteriales</taxon>
        <taxon>Acutalibacteraceae</taxon>
        <taxon>Acutalibacter</taxon>
    </lineage>
</organism>
<comment type="caution">
    <text evidence="1">The sequence shown here is derived from an EMBL/GenBank/DDBJ whole genome shotgun (WGS) entry which is preliminary data.</text>
</comment>